<evidence type="ECO:0000256" key="1">
    <source>
        <dbReference type="SAM" id="Phobius"/>
    </source>
</evidence>
<feature type="transmembrane region" description="Helical" evidence="1">
    <location>
        <begin position="147"/>
        <end position="167"/>
    </location>
</feature>
<accession>A0A5B8XWY2</accession>
<dbReference type="OrthoDB" id="2827525at2"/>
<dbReference type="RefSeq" id="WP_146963516.1">
    <property type="nucleotide sequence ID" value="NZ_CP042467.1"/>
</dbReference>
<evidence type="ECO:0000313" key="2">
    <source>
        <dbReference type="EMBL" id="QED30115.1"/>
    </source>
</evidence>
<feature type="transmembrane region" description="Helical" evidence="1">
    <location>
        <begin position="218"/>
        <end position="237"/>
    </location>
</feature>
<keyword evidence="3" id="KW-1185">Reference proteome</keyword>
<feature type="transmembrane region" description="Helical" evidence="1">
    <location>
        <begin position="363"/>
        <end position="388"/>
    </location>
</feature>
<dbReference type="AlphaFoldDB" id="A0A5B8XWY2"/>
<protein>
    <submittedName>
        <fullName evidence="2">Uncharacterized protein</fullName>
    </submittedName>
</protein>
<evidence type="ECO:0000313" key="3">
    <source>
        <dbReference type="Proteomes" id="UP000321595"/>
    </source>
</evidence>
<proteinExistence type="predicted"/>
<dbReference type="KEGG" id="bbae:FRD01_23345"/>
<feature type="transmembrane region" description="Helical" evidence="1">
    <location>
        <begin position="84"/>
        <end position="104"/>
    </location>
</feature>
<keyword evidence="1" id="KW-0812">Transmembrane</keyword>
<feature type="transmembrane region" description="Helical" evidence="1">
    <location>
        <begin position="270"/>
        <end position="287"/>
    </location>
</feature>
<feature type="transmembrane region" description="Helical" evidence="1">
    <location>
        <begin position="116"/>
        <end position="135"/>
    </location>
</feature>
<sequence>MNTKKTKLDWEWKAAASGFVFAGLVGAWMRYAMSTGNWAGLELAHVRHAHSHVMLFVWATTGWMILLTEYLGRLGAHIGGFRRLIHWSLGLGMASFIPFLFWGYKLAEIGPVRMPLSVIISTALMFVWYGFAWVWKKHRHIVFDQGTRLVLDIANFFMVVCTLGAWLRGLLVPLGVDDPVWTTGVVHMFLNTMTDGWLLVGLLGLMALSRNATLTTRFLPVMAAGIPLSFLAVIHGLPLELRVLGGLSSVFFVYGLLRTWWPLLKHASKFLALALLLMAAARLLYTVPDIMHWADRSGVRILFLHWVFLGVLSVGLWEVRDRLVGSRTASALAWTVPPLVLGILPATALWSVFASFLNLDALAFLRAGQVATVLTSFGPALVVFWALVHFKNSNQRRGHA</sequence>
<feature type="transmembrane region" description="Helical" evidence="1">
    <location>
        <begin position="331"/>
        <end position="357"/>
    </location>
</feature>
<reference evidence="2 3" key="1">
    <citation type="submission" date="2019-08" db="EMBL/GenBank/DDBJ databases">
        <authorList>
            <person name="Liang Q."/>
        </authorList>
    </citation>
    <scope>NUCLEOTIDE SEQUENCE [LARGE SCALE GENOMIC DNA]</scope>
    <source>
        <strain evidence="2 3">V1718</strain>
    </source>
</reference>
<keyword evidence="1" id="KW-1133">Transmembrane helix</keyword>
<feature type="transmembrane region" description="Helical" evidence="1">
    <location>
        <begin position="299"/>
        <end position="319"/>
    </location>
</feature>
<feature type="transmembrane region" description="Helical" evidence="1">
    <location>
        <begin position="12"/>
        <end position="33"/>
    </location>
</feature>
<feature type="transmembrane region" description="Helical" evidence="1">
    <location>
        <begin position="53"/>
        <end position="72"/>
    </location>
</feature>
<dbReference type="EMBL" id="CP042467">
    <property type="protein sequence ID" value="QED30115.1"/>
    <property type="molecule type" value="Genomic_DNA"/>
</dbReference>
<dbReference type="Proteomes" id="UP000321595">
    <property type="component" value="Chromosome"/>
</dbReference>
<feature type="transmembrane region" description="Helical" evidence="1">
    <location>
        <begin position="187"/>
        <end position="206"/>
    </location>
</feature>
<keyword evidence="1" id="KW-0472">Membrane</keyword>
<name>A0A5B8XWY2_9DELT</name>
<organism evidence="2 3">
    <name type="scientific">Microvenator marinus</name>
    <dbReference type="NCBI Taxonomy" id="2600177"/>
    <lineage>
        <taxon>Bacteria</taxon>
        <taxon>Deltaproteobacteria</taxon>
        <taxon>Bradymonadales</taxon>
        <taxon>Microvenatoraceae</taxon>
        <taxon>Microvenator</taxon>
    </lineage>
</organism>
<gene>
    <name evidence="2" type="ORF">FRD01_23345</name>
</gene>
<feature type="transmembrane region" description="Helical" evidence="1">
    <location>
        <begin position="243"/>
        <end position="263"/>
    </location>
</feature>